<evidence type="ECO:0000256" key="10">
    <source>
        <dbReference type="ARBA" id="ARBA00023027"/>
    </source>
</evidence>
<evidence type="ECO:0000313" key="19">
    <source>
        <dbReference type="Proteomes" id="UP001165080"/>
    </source>
</evidence>
<organism evidence="18 19">
    <name type="scientific">Pleodorina starrii</name>
    <dbReference type="NCBI Taxonomy" id="330485"/>
    <lineage>
        <taxon>Eukaryota</taxon>
        <taxon>Viridiplantae</taxon>
        <taxon>Chlorophyta</taxon>
        <taxon>core chlorophytes</taxon>
        <taxon>Chlorophyceae</taxon>
        <taxon>CS clade</taxon>
        <taxon>Chlamydomonadales</taxon>
        <taxon>Volvocaceae</taxon>
        <taxon>Pleodorina</taxon>
    </lineage>
</organism>
<dbReference type="GO" id="GO:0016020">
    <property type="term" value="C:membrane"/>
    <property type="evidence" value="ECO:0007669"/>
    <property type="project" value="UniProtKB-SubCell"/>
</dbReference>
<dbReference type="InterPro" id="IPR001834">
    <property type="entry name" value="CBR-like"/>
</dbReference>
<dbReference type="GO" id="GO:0090524">
    <property type="term" value="F:cytochrome-b5 reductase activity, acting on NADH"/>
    <property type="evidence" value="ECO:0007669"/>
    <property type="project" value="UniProtKB-EC"/>
</dbReference>
<keyword evidence="9 15" id="KW-0560">Oxidoreductase</keyword>
<evidence type="ECO:0000256" key="2">
    <source>
        <dbReference type="ARBA" id="ARBA00004173"/>
    </source>
</evidence>
<keyword evidence="10 15" id="KW-0520">NAD</keyword>
<dbReference type="PROSITE" id="PS51384">
    <property type="entry name" value="FAD_FR"/>
    <property type="match status" value="1"/>
</dbReference>
<feature type="binding site" evidence="14">
    <location>
        <position position="138"/>
    </location>
    <ligand>
        <name>FAD</name>
        <dbReference type="ChEBI" id="CHEBI:57692"/>
    </ligand>
</feature>
<feature type="binding site" evidence="14">
    <location>
        <position position="128"/>
    </location>
    <ligand>
        <name>FAD</name>
        <dbReference type="ChEBI" id="CHEBI:57692"/>
    </ligand>
</feature>
<evidence type="ECO:0000256" key="14">
    <source>
        <dbReference type="PIRSR" id="PIRSR601834-1"/>
    </source>
</evidence>
<dbReference type="PANTHER" id="PTHR19370:SF171">
    <property type="entry name" value="NADH-CYTOCHROME B5 REDUCTASE 2"/>
    <property type="match status" value="1"/>
</dbReference>
<dbReference type="InterPro" id="IPR008333">
    <property type="entry name" value="Cbr1-like_FAD-bd_dom"/>
</dbReference>
<dbReference type="CDD" id="cd06183">
    <property type="entry name" value="cyt_b5_reduct_like"/>
    <property type="match status" value="1"/>
</dbReference>
<protein>
    <recommendedName>
        <fullName evidence="15">NADH-cytochrome b5 reductase</fullName>
        <ecNumber evidence="15">1.6.2.2</ecNumber>
    </recommendedName>
</protein>
<keyword evidence="12" id="KW-0472">Membrane</keyword>
<dbReference type="PROSITE" id="PS51257">
    <property type="entry name" value="PROKAR_LIPOPROTEIN"/>
    <property type="match status" value="1"/>
</dbReference>
<dbReference type="PRINTS" id="PR00406">
    <property type="entry name" value="CYTB5RDTASE"/>
</dbReference>
<reference evidence="18 19" key="1">
    <citation type="journal article" date="2023" name="Commun. Biol.">
        <title>Reorganization of the ancestral sex-determining regions during the evolution of trioecy in Pleodorina starrii.</title>
        <authorList>
            <person name="Takahashi K."/>
            <person name="Suzuki S."/>
            <person name="Kawai-Toyooka H."/>
            <person name="Yamamoto K."/>
            <person name="Hamaji T."/>
            <person name="Ootsuki R."/>
            <person name="Yamaguchi H."/>
            <person name="Kawachi M."/>
            <person name="Higashiyama T."/>
            <person name="Nozaki H."/>
        </authorList>
    </citation>
    <scope>NUCLEOTIDE SEQUENCE [LARGE SCALE GENOMIC DNA]</scope>
    <source>
        <strain evidence="18 19">NIES-4479</strain>
    </source>
</reference>
<evidence type="ECO:0000256" key="15">
    <source>
        <dbReference type="RuleBase" id="RU361226"/>
    </source>
</evidence>
<evidence type="ECO:0000256" key="7">
    <source>
        <dbReference type="ARBA" id="ARBA00022827"/>
    </source>
</evidence>
<evidence type="ECO:0000256" key="16">
    <source>
        <dbReference type="SAM" id="MobiDB-lite"/>
    </source>
</evidence>
<dbReference type="GO" id="GO:0005739">
    <property type="term" value="C:mitochondrion"/>
    <property type="evidence" value="ECO:0007669"/>
    <property type="project" value="UniProtKB-SubCell"/>
</dbReference>
<evidence type="ECO:0000256" key="9">
    <source>
        <dbReference type="ARBA" id="ARBA00023002"/>
    </source>
</evidence>
<dbReference type="AlphaFoldDB" id="A0A9W6BZR0"/>
<evidence type="ECO:0000256" key="1">
    <source>
        <dbReference type="ARBA" id="ARBA00001974"/>
    </source>
</evidence>
<dbReference type="FunFam" id="3.40.50.80:FF:000009">
    <property type="entry name" value="NADH-cytochrome b5 reductase"/>
    <property type="match status" value="1"/>
</dbReference>
<dbReference type="SUPFAM" id="SSF52343">
    <property type="entry name" value="Ferredoxin reductase-like, C-terminal NADP-linked domain"/>
    <property type="match status" value="1"/>
</dbReference>
<dbReference type="SUPFAM" id="SSF63380">
    <property type="entry name" value="Riboflavin synthase domain-like"/>
    <property type="match status" value="1"/>
</dbReference>
<keyword evidence="7 14" id="KW-0274">FAD</keyword>
<feature type="binding site" evidence="14">
    <location>
        <position position="111"/>
    </location>
    <ligand>
        <name>FAD</name>
        <dbReference type="ChEBI" id="CHEBI:57692"/>
    </ligand>
</feature>
<feature type="binding site" evidence="14">
    <location>
        <position position="179"/>
    </location>
    <ligand>
        <name>FAD</name>
        <dbReference type="ChEBI" id="CHEBI:57692"/>
    </ligand>
</feature>
<dbReference type="Gene3D" id="3.40.50.80">
    <property type="entry name" value="Nucleotide-binding domain of ferredoxin-NADP reductase (FNR) module"/>
    <property type="match status" value="1"/>
</dbReference>
<keyword evidence="11" id="KW-0496">Mitochondrion</keyword>
<dbReference type="InterPro" id="IPR001433">
    <property type="entry name" value="OxRdtase_FAD/NAD-bd"/>
</dbReference>
<evidence type="ECO:0000256" key="6">
    <source>
        <dbReference type="ARBA" id="ARBA00022692"/>
    </source>
</evidence>
<dbReference type="Gene3D" id="2.40.30.10">
    <property type="entry name" value="Translation factors"/>
    <property type="match status" value="1"/>
</dbReference>
<comment type="cofactor">
    <cofactor evidence="1 14 15">
        <name>FAD</name>
        <dbReference type="ChEBI" id="CHEBI:57692"/>
    </cofactor>
</comment>
<comment type="similarity">
    <text evidence="4 15">Belongs to the flavoprotein pyridine nucleotide cytochrome reductase family.</text>
</comment>
<proteinExistence type="inferred from homology"/>
<accession>A0A9W6BZR0</accession>
<comment type="subcellular location">
    <subcellularLocation>
        <location evidence="3">Membrane</location>
    </subcellularLocation>
    <subcellularLocation>
        <location evidence="2">Mitochondrion</location>
    </subcellularLocation>
</comment>
<comment type="caution">
    <text evidence="18">The sequence shown here is derived from an EMBL/GenBank/DDBJ whole genome shotgun (WGS) entry which is preliminary data.</text>
</comment>
<feature type="binding site" evidence="14">
    <location>
        <position position="130"/>
    </location>
    <ligand>
        <name>FAD</name>
        <dbReference type="ChEBI" id="CHEBI:57692"/>
    </ligand>
</feature>
<keyword evidence="19" id="KW-1185">Reference proteome</keyword>
<evidence type="ECO:0000256" key="5">
    <source>
        <dbReference type="ARBA" id="ARBA00022630"/>
    </source>
</evidence>
<evidence type="ECO:0000259" key="17">
    <source>
        <dbReference type="PROSITE" id="PS51384"/>
    </source>
</evidence>
<keyword evidence="8" id="KW-1133">Transmembrane helix</keyword>
<evidence type="ECO:0000256" key="11">
    <source>
        <dbReference type="ARBA" id="ARBA00023128"/>
    </source>
</evidence>
<evidence type="ECO:0000313" key="18">
    <source>
        <dbReference type="EMBL" id="GLC60760.1"/>
    </source>
</evidence>
<dbReference type="EMBL" id="BRXU01000038">
    <property type="protein sequence ID" value="GLC60760.1"/>
    <property type="molecule type" value="Genomic_DNA"/>
</dbReference>
<keyword evidence="6" id="KW-0812">Transmembrane</keyword>
<dbReference type="EC" id="1.6.2.2" evidence="15"/>
<dbReference type="InterPro" id="IPR039261">
    <property type="entry name" value="FNR_nucleotide-bd"/>
</dbReference>
<keyword evidence="5 14" id="KW-0285">Flavoprotein</keyword>
<dbReference type="Pfam" id="PF00970">
    <property type="entry name" value="FAD_binding_6"/>
    <property type="match status" value="1"/>
</dbReference>
<sequence length="384" mass="41169">MLAHAARSRGYSSLLAAAALSGTACLALNLDEKLAIRAVHADAPAAKGALDPNEFRAFKLKEKKQLTRNTFLYRFELPEGQTSGMYVASCLVTRAVLKAKPEDEKPKPVIRPYTPTSPPDAKGYMDLVVKVYDKGVMSKHIDSLKVGETLEMKGPIKKYPYEPNTKKHIGMVAGGTGITPMLQVIDAILENPNDKTQVSLVYANVTESDIILKDKIDALVAAHPDRLKVYYVVDKPSWGGVFWRGGVGYITRDLLKQKMSQPSRDSLVMVCGPPGMMEAVSGNKAPDYSQVGAASGSGVWLGGFDGLARAVRCSAVQCGGLFSECEAAVPGAPTSRQAPRALAISLAFLPRPSVRPSTASFCRAPPPTPTKTTVPAHCQLPTTE</sequence>
<feature type="domain" description="FAD-binding FR-type" evidence="17">
    <location>
        <begin position="53"/>
        <end position="162"/>
    </location>
</feature>
<feature type="binding site" evidence="14">
    <location>
        <position position="113"/>
    </location>
    <ligand>
        <name>FAD</name>
        <dbReference type="ChEBI" id="CHEBI:57692"/>
    </ligand>
</feature>
<evidence type="ECO:0000256" key="3">
    <source>
        <dbReference type="ARBA" id="ARBA00004370"/>
    </source>
</evidence>
<feature type="binding site" evidence="14">
    <location>
        <position position="112"/>
    </location>
    <ligand>
        <name>FAD</name>
        <dbReference type="ChEBI" id="CHEBI:57692"/>
    </ligand>
</feature>
<dbReference type="Proteomes" id="UP001165080">
    <property type="component" value="Unassembled WGS sequence"/>
</dbReference>
<evidence type="ECO:0000256" key="8">
    <source>
        <dbReference type="ARBA" id="ARBA00022989"/>
    </source>
</evidence>
<name>A0A9W6BZR0_9CHLO</name>
<dbReference type="PRINTS" id="PR00371">
    <property type="entry name" value="FPNCR"/>
</dbReference>
<comment type="catalytic activity">
    <reaction evidence="13 15">
        <text>2 Fe(III)-[cytochrome b5] + NADH = 2 Fe(II)-[cytochrome b5] + NAD(+) + H(+)</text>
        <dbReference type="Rhea" id="RHEA:46680"/>
        <dbReference type="Rhea" id="RHEA-COMP:10438"/>
        <dbReference type="Rhea" id="RHEA-COMP:10439"/>
        <dbReference type="ChEBI" id="CHEBI:15378"/>
        <dbReference type="ChEBI" id="CHEBI:29033"/>
        <dbReference type="ChEBI" id="CHEBI:29034"/>
        <dbReference type="ChEBI" id="CHEBI:57540"/>
        <dbReference type="ChEBI" id="CHEBI:57945"/>
        <dbReference type="EC" id="1.6.2.2"/>
    </reaction>
</comment>
<evidence type="ECO:0000256" key="13">
    <source>
        <dbReference type="ARBA" id="ARBA00047682"/>
    </source>
</evidence>
<dbReference type="FunFam" id="2.40.30.10:FF:000069">
    <property type="entry name" value="NADH-cytochrome b5 reductase"/>
    <property type="match status" value="1"/>
</dbReference>
<dbReference type="InterPro" id="IPR001709">
    <property type="entry name" value="Flavoprot_Pyr_Nucl_cyt_Rdtase"/>
</dbReference>
<dbReference type="Pfam" id="PF00175">
    <property type="entry name" value="NAD_binding_1"/>
    <property type="match status" value="1"/>
</dbReference>
<evidence type="ECO:0000256" key="4">
    <source>
        <dbReference type="ARBA" id="ARBA00006105"/>
    </source>
</evidence>
<feature type="region of interest" description="Disordered" evidence="16">
    <location>
        <begin position="358"/>
        <end position="384"/>
    </location>
</feature>
<feature type="binding site" evidence="14">
    <location>
        <position position="137"/>
    </location>
    <ligand>
        <name>FAD</name>
        <dbReference type="ChEBI" id="CHEBI:57692"/>
    </ligand>
</feature>
<dbReference type="InterPro" id="IPR017927">
    <property type="entry name" value="FAD-bd_FR_type"/>
</dbReference>
<gene>
    <name evidence="18" type="primary">PLEST007887</name>
    <name evidence="18" type="ORF">PLESTB_001667700</name>
</gene>
<evidence type="ECO:0000256" key="12">
    <source>
        <dbReference type="ARBA" id="ARBA00023136"/>
    </source>
</evidence>
<dbReference type="InterPro" id="IPR017938">
    <property type="entry name" value="Riboflavin_synthase-like_b-brl"/>
</dbReference>
<dbReference type="PANTHER" id="PTHR19370">
    <property type="entry name" value="NADH-CYTOCHROME B5 REDUCTASE"/>
    <property type="match status" value="1"/>
</dbReference>